<dbReference type="HAMAP" id="MF_00115">
    <property type="entry name" value="MscL"/>
    <property type="match status" value="1"/>
</dbReference>
<dbReference type="InterPro" id="IPR036019">
    <property type="entry name" value="MscL_channel"/>
</dbReference>
<keyword evidence="11" id="KW-0997">Cell inner membrane</keyword>
<dbReference type="Pfam" id="PF01741">
    <property type="entry name" value="MscL"/>
    <property type="match status" value="1"/>
</dbReference>
<evidence type="ECO:0000256" key="7">
    <source>
        <dbReference type="ARBA" id="ARBA00022989"/>
    </source>
</evidence>
<dbReference type="PANTHER" id="PTHR30266">
    <property type="entry name" value="MECHANOSENSITIVE CHANNEL MSCL"/>
    <property type="match status" value="1"/>
</dbReference>
<dbReference type="NCBIfam" id="TIGR00220">
    <property type="entry name" value="mscL"/>
    <property type="match status" value="1"/>
</dbReference>
<reference evidence="13" key="1">
    <citation type="submission" date="2016-08" db="EMBL/GenBank/DDBJ databases">
        <authorList>
            <person name="Varghese N."/>
            <person name="Submissions Spin"/>
        </authorList>
    </citation>
    <scope>NUCLEOTIDE SEQUENCE [LARGE SCALE GENOMIC DNA]</scope>
    <source>
        <strain evidence="13">ERR11</strain>
    </source>
</reference>
<keyword evidence="7 11" id="KW-1133">Transmembrane helix</keyword>
<keyword evidence="10 11" id="KW-0407">Ion channel</keyword>
<evidence type="ECO:0000256" key="1">
    <source>
        <dbReference type="ARBA" id="ARBA00004651"/>
    </source>
</evidence>
<comment type="subunit">
    <text evidence="3 11">Homopentamer.</text>
</comment>
<dbReference type="EMBL" id="FMAI01000050">
    <property type="protein sequence ID" value="SCB55700.1"/>
    <property type="molecule type" value="Genomic_DNA"/>
</dbReference>
<evidence type="ECO:0000256" key="3">
    <source>
        <dbReference type="ARBA" id="ARBA00011255"/>
    </source>
</evidence>
<accession>A0A1C3XTX3</accession>
<evidence type="ECO:0000313" key="13">
    <source>
        <dbReference type="Proteomes" id="UP000199184"/>
    </source>
</evidence>
<sequence length="146" mass="15742">MSVDEKGRRMLTEFREFAMKGNVVDLAVGVIIGAAFGAIVTSLVGDIIMPIIGAATGGLDFSNYFAPLSKAVTATNLADAKKQGAVLAYGSFLTLTINFIIVAFVLFLVIRAINTLKRKEETKPVEPPKPSEEVVLLTEIRDLLKK</sequence>
<comment type="function">
    <text evidence="11">Channel that opens in response to stretch forces in the membrane lipid bilayer. May participate in the regulation of osmotic pressure changes within the cell.</text>
</comment>
<organism evidence="12 13">
    <name type="scientific">Bradyrhizobium shewense</name>
    <dbReference type="NCBI Taxonomy" id="1761772"/>
    <lineage>
        <taxon>Bacteria</taxon>
        <taxon>Pseudomonadati</taxon>
        <taxon>Pseudomonadota</taxon>
        <taxon>Alphaproteobacteria</taxon>
        <taxon>Hyphomicrobiales</taxon>
        <taxon>Nitrobacteraceae</taxon>
        <taxon>Bradyrhizobium</taxon>
    </lineage>
</organism>
<dbReference type="PRINTS" id="PR01264">
    <property type="entry name" value="MECHCHANNEL"/>
</dbReference>
<evidence type="ECO:0000256" key="9">
    <source>
        <dbReference type="ARBA" id="ARBA00023136"/>
    </source>
</evidence>
<evidence type="ECO:0000256" key="5">
    <source>
        <dbReference type="ARBA" id="ARBA00022475"/>
    </source>
</evidence>
<feature type="transmembrane region" description="Helical" evidence="11">
    <location>
        <begin position="86"/>
        <end position="110"/>
    </location>
</feature>
<dbReference type="GO" id="GO:0008381">
    <property type="term" value="F:mechanosensitive monoatomic ion channel activity"/>
    <property type="evidence" value="ECO:0007669"/>
    <property type="project" value="UniProtKB-UniRule"/>
</dbReference>
<protein>
    <recommendedName>
        <fullName evidence="11">Large-conductance mechanosensitive channel</fullName>
    </recommendedName>
</protein>
<evidence type="ECO:0000256" key="8">
    <source>
        <dbReference type="ARBA" id="ARBA00023065"/>
    </source>
</evidence>
<name>A0A1C3XTX3_9BRAD</name>
<dbReference type="InterPro" id="IPR001185">
    <property type="entry name" value="MS_channel"/>
</dbReference>
<dbReference type="NCBIfam" id="NF010557">
    <property type="entry name" value="PRK13952.1"/>
    <property type="match status" value="1"/>
</dbReference>
<dbReference type="InterPro" id="IPR019823">
    <property type="entry name" value="Mechanosensitive_channel_CS"/>
</dbReference>
<keyword evidence="13" id="KW-1185">Reference proteome</keyword>
<comment type="similarity">
    <text evidence="2 11">Belongs to the MscL family.</text>
</comment>
<dbReference type="GO" id="GO:0005886">
    <property type="term" value="C:plasma membrane"/>
    <property type="evidence" value="ECO:0007669"/>
    <property type="project" value="UniProtKB-SubCell"/>
</dbReference>
<dbReference type="FunFam" id="1.10.1200.120:FF:000001">
    <property type="entry name" value="Large-conductance mechanosensitive channel"/>
    <property type="match status" value="1"/>
</dbReference>
<keyword evidence="9 11" id="KW-0472">Membrane</keyword>
<dbReference type="NCBIfam" id="NF001843">
    <property type="entry name" value="PRK00567.1-4"/>
    <property type="match status" value="1"/>
</dbReference>
<comment type="subcellular location">
    <subcellularLocation>
        <location evidence="11">Cell inner membrane</location>
        <topology evidence="11">Multi-pass membrane protein</topology>
    </subcellularLocation>
    <subcellularLocation>
        <location evidence="1">Cell membrane</location>
        <topology evidence="1">Multi-pass membrane protein</topology>
    </subcellularLocation>
</comment>
<evidence type="ECO:0000256" key="2">
    <source>
        <dbReference type="ARBA" id="ARBA00007254"/>
    </source>
</evidence>
<evidence type="ECO:0000256" key="11">
    <source>
        <dbReference type="HAMAP-Rule" id="MF_00115"/>
    </source>
</evidence>
<proteinExistence type="inferred from homology"/>
<keyword evidence="4 11" id="KW-0813">Transport</keyword>
<dbReference type="AlphaFoldDB" id="A0A1C3XTX3"/>
<gene>
    <name evidence="11" type="primary">mscL</name>
    <name evidence="12" type="ORF">GA0061098_105019</name>
</gene>
<dbReference type="Gene3D" id="1.10.1200.120">
    <property type="entry name" value="Large-conductance mechanosensitive channel, MscL, domain 1"/>
    <property type="match status" value="1"/>
</dbReference>
<dbReference type="InterPro" id="IPR037673">
    <property type="entry name" value="MSC/AndL"/>
</dbReference>
<dbReference type="PROSITE" id="PS01327">
    <property type="entry name" value="MSCL"/>
    <property type="match status" value="1"/>
</dbReference>
<dbReference type="PANTHER" id="PTHR30266:SF2">
    <property type="entry name" value="LARGE-CONDUCTANCE MECHANOSENSITIVE CHANNEL"/>
    <property type="match status" value="1"/>
</dbReference>
<keyword evidence="6 11" id="KW-0812">Transmembrane</keyword>
<dbReference type="SUPFAM" id="SSF81330">
    <property type="entry name" value="Gated mechanosensitive channel"/>
    <property type="match status" value="1"/>
</dbReference>
<keyword evidence="5 11" id="KW-1003">Cell membrane</keyword>
<evidence type="ECO:0000256" key="6">
    <source>
        <dbReference type="ARBA" id="ARBA00022692"/>
    </source>
</evidence>
<dbReference type="Proteomes" id="UP000199184">
    <property type="component" value="Unassembled WGS sequence"/>
</dbReference>
<keyword evidence="8 11" id="KW-0406">Ion transport</keyword>
<feature type="transmembrane region" description="Helical" evidence="11">
    <location>
        <begin position="21"/>
        <end position="40"/>
    </location>
</feature>
<evidence type="ECO:0000313" key="12">
    <source>
        <dbReference type="EMBL" id="SCB55700.1"/>
    </source>
</evidence>
<evidence type="ECO:0000256" key="10">
    <source>
        <dbReference type="ARBA" id="ARBA00023303"/>
    </source>
</evidence>
<evidence type="ECO:0000256" key="4">
    <source>
        <dbReference type="ARBA" id="ARBA00022448"/>
    </source>
</evidence>